<evidence type="ECO:0000256" key="1">
    <source>
        <dbReference type="ARBA" id="ARBA00004418"/>
    </source>
</evidence>
<keyword evidence="4 14" id="KW-0349">Heme</keyword>
<keyword evidence="3 14" id="KW-0813">Transport</keyword>
<keyword evidence="8 14" id="KW-0574">Periplasm</keyword>
<feature type="binding site" evidence="16">
    <location>
        <position position="216"/>
    </location>
    <ligand>
        <name>substrate</name>
    </ligand>
</feature>
<feature type="binding site" description="covalent" evidence="16">
    <location>
        <position position="176"/>
    </location>
    <ligand>
        <name>heme c</name>
        <dbReference type="ChEBI" id="CHEBI:61717"/>
        <label>2</label>
    </ligand>
</feature>
<evidence type="ECO:0000256" key="6">
    <source>
        <dbReference type="ARBA" id="ARBA00022723"/>
    </source>
</evidence>
<organism evidence="19 20">
    <name type="scientific">SAR86 cluster bacterium</name>
    <dbReference type="NCBI Taxonomy" id="2030880"/>
    <lineage>
        <taxon>Bacteria</taxon>
        <taxon>Pseudomonadati</taxon>
        <taxon>Pseudomonadota</taxon>
        <taxon>Gammaproteobacteria</taxon>
        <taxon>SAR86 cluster</taxon>
    </lineage>
</organism>
<evidence type="ECO:0000256" key="14">
    <source>
        <dbReference type="PIRNR" id="PIRNR038455"/>
    </source>
</evidence>
<evidence type="ECO:0000256" key="8">
    <source>
        <dbReference type="ARBA" id="ARBA00022764"/>
    </source>
</evidence>
<dbReference type="InterPro" id="IPR009056">
    <property type="entry name" value="Cyt_c-like_dom"/>
</dbReference>
<comment type="cofactor">
    <cofactor evidence="16">
        <name>heme</name>
        <dbReference type="ChEBI" id="CHEBI:30413"/>
    </cofactor>
    <text evidence="16">Binds 2 heme groups per subunit.</text>
</comment>
<keyword evidence="7" id="KW-0732">Signal</keyword>
<evidence type="ECO:0000256" key="4">
    <source>
        <dbReference type="ARBA" id="ARBA00022617"/>
    </source>
</evidence>
<comment type="catalytic activity">
    <reaction evidence="12 14">
        <text>L-cysteinyl-[SoxY protein] + thiosulfate + 2 Fe(III)-[cytochrome c] = S-sulfosulfanyl-L-cysteinyl-[SoxY protein] + 2 Fe(II)-[cytochrome c] + 2 H(+)</text>
        <dbReference type="Rhea" id="RHEA:56720"/>
        <dbReference type="Rhea" id="RHEA-COMP:10350"/>
        <dbReference type="Rhea" id="RHEA-COMP:14328"/>
        <dbReference type="Rhea" id="RHEA-COMP:14399"/>
        <dbReference type="Rhea" id="RHEA-COMP:14691"/>
        <dbReference type="ChEBI" id="CHEBI:15378"/>
        <dbReference type="ChEBI" id="CHEBI:29033"/>
        <dbReference type="ChEBI" id="CHEBI:29034"/>
        <dbReference type="ChEBI" id="CHEBI:29950"/>
        <dbReference type="ChEBI" id="CHEBI:33542"/>
        <dbReference type="ChEBI" id="CHEBI:139321"/>
        <dbReference type="EC" id="2.8.5.2"/>
    </reaction>
</comment>
<feature type="binding site" description="axial binding residue" evidence="17">
    <location>
        <position position="177"/>
    </location>
    <ligand>
        <name>heme c</name>
        <dbReference type="ChEBI" id="CHEBI:61717"/>
        <label>2</label>
    </ligand>
    <ligandPart>
        <name>Fe</name>
        <dbReference type="ChEBI" id="CHEBI:18248"/>
    </ligandPart>
</feature>
<dbReference type="GO" id="GO:0016740">
    <property type="term" value="F:transferase activity"/>
    <property type="evidence" value="ECO:0007669"/>
    <property type="project" value="UniProtKB-KW"/>
</dbReference>
<dbReference type="GO" id="GO:0016669">
    <property type="term" value="F:oxidoreductase activity, acting on a sulfur group of donors, cytochrome as acceptor"/>
    <property type="evidence" value="ECO:0007669"/>
    <property type="project" value="InterPro"/>
</dbReference>
<evidence type="ECO:0000256" key="5">
    <source>
        <dbReference type="ARBA" id="ARBA00022679"/>
    </source>
</evidence>
<reference evidence="19" key="1">
    <citation type="submission" date="2020-05" db="EMBL/GenBank/DDBJ databases">
        <title>Sulfur intermediates as new biogeochemical hubs in an aquatic model microbial ecosystem.</title>
        <authorList>
            <person name="Vigneron A."/>
        </authorList>
    </citation>
    <scope>NUCLEOTIDE SEQUENCE</scope>
    <source>
        <strain evidence="19">Bin.250</strain>
    </source>
</reference>
<dbReference type="PROSITE" id="PS51007">
    <property type="entry name" value="CYTC"/>
    <property type="match status" value="1"/>
</dbReference>
<dbReference type="GO" id="GO:0009055">
    <property type="term" value="F:electron transfer activity"/>
    <property type="evidence" value="ECO:0007669"/>
    <property type="project" value="InterPro"/>
</dbReference>
<dbReference type="Gene3D" id="1.10.760.10">
    <property type="entry name" value="Cytochrome c-like domain"/>
    <property type="match status" value="2"/>
</dbReference>
<dbReference type="InterPro" id="IPR036909">
    <property type="entry name" value="Cyt_c-like_dom_sf"/>
</dbReference>
<comment type="catalytic activity">
    <reaction evidence="13 14">
        <text>S-sulfanyl-L-cysteinyl-[SoxY protein] + thiosulfate + 2 Fe(III)-[cytochrome c] = S-(2-sulfodisulfanyl)-L-cysteinyl-[SoxY protein] + 2 Fe(II)-[cytochrome c] + 2 H(+)</text>
        <dbReference type="Rhea" id="RHEA:51224"/>
        <dbReference type="Rhea" id="RHEA-COMP:10350"/>
        <dbReference type="Rhea" id="RHEA-COMP:14399"/>
        <dbReference type="Rhea" id="RHEA-COMP:14689"/>
        <dbReference type="Rhea" id="RHEA-COMP:14690"/>
        <dbReference type="ChEBI" id="CHEBI:15378"/>
        <dbReference type="ChEBI" id="CHEBI:29033"/>
        <dbReference type="ChEBI" id="CHEBI:29034"/>
        <dbReference type="ChEBI" id="CHEBI:33542"/>
        <dbReference type="ChEBI" id="CHEBI:61963"/>
        <dbReference type="ChEBI" id="CHEBI:140664"/>
        <dbReference type="EC" id="2.8.5.2"/>
    </reaction>
</comment>
<dbReference type="EC" id="2.8.5.2" evidence="14"/>
<dbReference type="Proteomes" id="UP000754644">
    <property type="component" value="Unassembled WGS sequence"/>
</dbReference>
<accession>A0A972VUY6</accession>
<evidence type="ECO:0000256" key="13">
    <source>
        <dbReference type="ARBA" id="ARBA00048423"/>
    </source>
</evidence>
<protein>
    <recommendedName>
        <fullName evidence="14">SoxAX cytochrome complex subunit A</fullName>
        <ecNumber evidence="14">2.8.5.2</ecNumber>
    </recommendedName>
    <alternativeName>
        <fullName evidence="14">Protein SoxA</fullName>
    </alternativeName>
    <alternativeName>
        <fullName evidence="14">Sulfur oxidizing protein A</fullName>
    </alternativeName>
    <alternativeName>
        <fullName evidence="14">Thiosulfate-oxidizing multienzyme system protein SoxA</fullName>
    </alternativeName>
</protein>
<evidence type="ECO:0000313" key="20">
    <source>
        <dbReference type="Proteomes" id="UP000754644"/>
    </source>
</evidence>
<feature type="binding site" description="covalent" evidence="16">
    <location>
        <position position="173"/>
    </location>
    <ligand>
        <name>heme c</name>
        <dbReference type="ChEBI" id="CHEBI:61717"/>
        <label>2</label>
    </ligand>
</feature>
<feature type="domain" description="Cytochrome c" evidence="18">
    <location>
        <begin position="153"/>
        <end position="259"/>
    </location>
</feature>
<dbReference type="EMBL" id="JABMOJ010000070">
    <property type="protein sequence ID" value="NQV64121.1"/>
    <property type="molecule type" value="Genomic_DNA"/>
</dbReference>
<dbReference type="GO" id="GO:0070069">
    <property type="term" value="C:cytochrome complex"/>
    <property type="evidence" value="ECO:0007669"/>
    <property type="project" value="InterPro"/>
</dbReference>
<dbReference type="SUPFAM" id="SSF46626">
    <property type="entry name" value="Cytochrome c"/>
    <property type="match status" value="2"/>
</dbReference>
<name>A0A972VUY6_9GAMM</name>
<dbReference type="GO" id="GO:0042597">
    <property type="term" value="C:periplasmic space"/>
    <property type="evidence" value="ECO:0007669"/>
    <property type="project" value="UniProtKB-SubCell"/>
</dbReference>
<feature type="binding site" description="axial binding residue" evidence="17">
    <location>
        <position position="111"/>
    </location>
    <ligand>
        <name>heme c</name>
        <dbReference type="ChEBI" id="CHEBI:61717"/>
        <label>1</label>
    </ligand>
    <ligandPart>
        <name>Fe</name>
        <dbReference type="ChEBI" id="CHEBI:18248"/>
    </ligandPart>
</feature>
<dbReference type="PIRSF" id="PIRSF038455">
    <property type="entry name" value="SoxA"/>
    <property type="match status" value="1"/>
</dbReference>
<feature type="binding site" description="axial binding residue" evidence="17">
    <location>
        <position position="220"/>
    </location>
    <ligand>
        <name>heme c</name>
        <dbReference type="ChEBI" id="CHEBI:61717"/>
        <label>2</label>
    </ligand>
    <ligandPart>
        <name>Fe</name>
        <dbReference type="ChEBI" id="CHEBI:18248"/>
    </ligandPart>
</feature>
<feature type="active site" description="Cysteine persulfide intermediate" evidence="15">
    <location>
        <position position="220"/>
    </location>
</feature>
<dbReference type="GO" id="GO:0020037">
    <property type="term" value="F:heme binding"/>
    <property type="evidence" value="ECO:0007669"/>
    <property type="project" value="InterPro"/>
</dbReference>
<dbReference type="InterPro" id="IPR025710">
    <property type="entry name" value="SoxA"/>
</dbReference>
<comment type="subcellular location">
    <subcellularLocation>
        <location evidence="1 14">Periplasm</location>
    </subcellularLocation>
</comment>
<keyword evidence="9 14" id="KW-0249">Electron transport</keyword>
<evidence type="ECO:0000256" key="2">
    <source>
        <dbReference type="ARBA" id="ARBA00011530"/>
    </source>
</evidence>
<dbReference type="GO" id="GO:0046872">
    <property type="term" value="F:metal ion binding"/>
    <property type="evidence" value="ECO:0007669"/>
    <property type="project" value="UniProtKB-KW"/>
</dbReference>
<comment type="subunit">
    <text evidence="2 14">Heterodimer of SoxA and SoxX.</text>
</comment>
<evidence type="ECO:0000256" key="7">
    <source>
        <dbReference type="ARBA" id="ARBA00022729"/>
    </source>
</evidence>
<evidence type="ECO:0000256" key="15">
    <source>
        <dbReference type="PIRSR" id="PIRSR038455-1"/>
    </source>
</evidence>
<comment type="caution">
    <text evidence="19">The sequence shown here is derived from an EMBL/GenBank/DDBJ whole genome shotgun (WGS) entry which is preliminary data.</text>
</comment>
<comment type="similarity">
    <text evidence="11 14">Belongs to the SoxA family.</text>
</comment>
<evidence type="ECO:0000256" key="12">
    <source>
        <dbReference type="ARBA" id="ARBA00048077"/>
    </source>
</evidence>
<evidence type="ECO:0000256" key="10">
    <source>
        <dbReference type="ARBA" id="ARBA00023004"/>
    </source>
</evidence>
<keyword evidence="10 14" id="KW-0408">Iron</keyword>
<keyword evidence="6 14" id="KW-0479">Metal-binding</keyword>
<keyword evidence="5 14" id="KW-0808">Transferase</keyword>
<gene>
    <name evidence="19" type="primary">soxA</name>
    <name evidence="19" type="ORF">HQ497_02045</name>
</gene>
<evidence type="ECO:0000256" key="11">
    <source>
        <dbReference type="ARBA" id="ARBA00025746"/>
    </source>
</evidence>
<dbReference type="NCBIfam" id="TIGR04484">
    <property type="entry name" value="thiosulf_SoxA"/>
    <property type="match status" value="1"/>
</dbReference>
<proteinExistence type="inferred from homology"/>
<dbReference type="GO" id="GO:0019417">
    <property type="term" value="P:sulfur oxidation"/>
    <property type="evidence" value="ECO:0007669"/>
    <property type="project" value="InterPro"/>
</dbReference>
<evidence type="ECO:0000313" key="19">
    <source>
        <dbReference type="EMBL" id="NQV64121.1"/>
    </source>
</evidence>
<evidence type="ECO:0000256" key="9">
    <source>
        <dbReference type="ARBA" id="ARBA00022982"/>
    </source>
</evidence>
<dbReference type="AlphaFoldDB" id="A0A972VUY6"/>
<evidence type="ECO:0000256" key="17">
    <source>
        <dbReference type="PIRSR" id="PIRSR038455-3"/>
    </source>
</evidence>
<sequence>MGYAYADPESDRTAFVKFYAERFSNVDMQDHKDGAYALDKAKRAQWLEMEEFPPYELAVDEGRALFSVPFSNGESYASCFDDQGISVKQQFPKFDVASNSVITLELAVNQCRQANNEPVLDYLGDEMGYITAYMAFTSRGELFDIQVPDAGLAAYEQGKQFFYERRGKLDFACSSCHMTAAGNSLRAEVLSASVGHATHWPAYRFKWEQVGGLHKRFIECNEQVGAVGLAPQSEAYRNLEYFLTYMNNGMELNGPASRK</sequence>
<evidence type="ECO:0000256" key="16">
    <source>
        <dbReference type="PIRSR" id="PIRSR038455-2"/>
    </source>
</evidence>
<evidence type="ECO:0000259" key="18">
    <source>
        <dbReference type="PROSITE" id="PS51007"/>
    </source>
</evidence>
<evidence type="ECO:0000256" key="3">
    <source>
        <dbReference type="ARBA" id="ARBA00022448"/>
    </source>
</evidence>
<feature type="binding site" description="covalent" evidence="16">
    <location>
        <position position="79"/>
    </location>
    <ligand>
        <name>heme c</name>
        <dbReference type="ChEBI" id="CHEBI:61717"/>
        <label>1</label>
    </ligand>
</feature>
<dbReference type="Pfam" id="PF21342">
    <property type="entry name" value="SoxA-TsdA_cyt-c"/>
    <property type="match status" value="1"/>
</dbReference>